<evidence type="ECO:0008006" key="4">
    <source>
        <dbReference type="Google" id="ProtNLM"/>
    </source>
</evidence>
<gene>
    <name evidence="2" type="ORF">WM40_21990</name>
</gene>
<dbReference type="PROSITE" id="PS51257">
    <property type="entry name" value="PROKAR_LIPOPROTEIN"/>
    <property type="match status" value="1"/>
</dbReference>
<name>A0A0F5JVI4_9BURK</name>
<dbReference type="AlphaFoldDB" id="A0A0F5JVI4"/>
<dbReference type="EMBL" id="LAQU01000035">
    <property type="protein sequence ID" value="KKB61675.1"/>
    <property type="molecule type" value="Genomic_DNA"/>
</dbReference>
<organism evidence="2 3">
    <name type="scientific">Robbsia andropogonis</name>
    <dbReference type="NCBI Taxonomy" id="28092"/>
    <lineage>
        <taxon>Bacteria</taxon>
        <taxon>Pseudomonadati</taxon>
        <taxon>Pseudomonadota</taxon>
        <taxon>Betaproteobacteria</taxon>
        <taxon>Burkholderiales</taxon>
        <taxon>Burkholderiaceae</taxon>
        <taxon>Robbsia</taxon>
    </lineage>
</organism>
<proteinExistence type="predicted"/>
<reference evidence="2 3" key="1">
    <citation type="submission" date="2015-03" db="EMBL/GenBank/DDBJ databases">
        <title>Draft Genome Sequence of Burkholderia andropogonis type strain ICMP2807, isolated from Sorghum bicolor.</title>
        <authorList>
            <person name="Lopes-Santos L."/>
            <person name="Castro D.B."/>
            <person name="Ottoboni L.M."/>
            <person name="Park D."/>
            <person name="Weirc B.S."/>
            <person name="Destefano S.A."/>
        </authorList>
    </citation>
    <scope>NUCLEOTIDE SEQUENCE [LARGE SCALE GENOMIC DNA]</scope>
    <source>
        <strain evidence="2 3">ICMP2807</strain>
    </source>
</reference>
<dbReference type="Proteomes" id="UP000033618">
    <property type="component" value="Unassembled WGS sequence"/>
</dbReference>
<keyword evidence="3" id="KW-1185">Reference proteome</keyword>
<keyword evidence="1" id="KW-0812">Transmembrane</keyword>
<evidence type="ECO:0000256" key="1">
    <source>
        <dbReference type="SAM" id="Phobius"/>
    </source>
</evidence>
<evidence type="ECO:0000313" key="3">
    <source>
        <dbReference type="Proteomes" id="UP000033618"/>
    </source>
</evidence>
<keyword evidence="1" id="KW-1133">Transmembrane helix</keyword>
<sequence length="116" mass="13454">MPNHDTRKSRMFLSSVYAVAAALMACAIVNYLVFGQGKYKMTSEEVEAYKLTFSKKRRLPMPMTRHLKERRKFVADLRTMFKAKPTRKRLKGLSFKSVWLATIARRPNRKISAIAL</sequence>
<evidence type="ECO:0000313" key="2">
    <source>
        <dbReference type="EMBL" id="KKB61675.1"/>
    </source>
</evidence>
<feature type="transmembrane region" description="Helical" evidence="1">
    <location>
        <begin position="12"/>
        <end position="34"/>
    </location>
</feature>
<dbReference type="PATRIC" id="fig|28092.6.peg.5177"/>
<comment type="caution">
    <text evidence="2">The sequence shown here is derived from an EMBL/GenBank/DDBJ whole genome shotgun (WGS) entry which is preliminary data.</text>
</comment>
<accession>A0A0F5JVI4</accession>
<protein>
    <recommendedName>
        <fullName evidence="4">Transmembrane protein</fullName>
    </recommendedName>
</protein>
<keyword evidence="1" id="KW-0472">Membrane</keyword>